<dbReference type="PANTHER" id="PTHR34975:SF2">
    <property type="entry name" value="SPORE GERMINATION PROTEIN A2"/>
    <property type="match status" value="1"/>
</dbReference>
<accession>A0ABV2LEV1</accession>
<dbReference type="Proteomes" id="UP001549097">
    <property type="component" value="Unassembled WGS sequence"/>
</dbReference>
<evidence type="ECO:0000313" key="10">
    <source>
        <dbReference type="Proteomes" id="UP001549097"/>
    </source>
</evidence>
<dbReference type="NCBIfam" id="TIGR00912">
    <property type="entry name" value="2A0309"/>
    <property type="match status" value="1"/>
</dbReference>
<feature type="transmembrane region" description="Helical" evidence="8">
    <location>
        <begin position="225"/>
        <end position="245"/>
    </location>
</feature>
<keyword evidence="3" id="KW-0813">Transport</keyword>
<comment type="caution">
    <text evidence="9">The sequence shown here is derived from an EMBL/GenBank/DDBJ whole genome shotgun (WGS) entry which is preliminary data.</text>
</comment>
<gene>
    <name evidence="9" type="ORF">ABID52_000704</name>
</gene>
<dbReference type="Pfam" id="PF03845">
    <property type="entry name" value="Spore_permease"/>
    <property type="match status" value="1"/>
</dbReference>
<feature type="transmembrane region" description="Helical" evidence="8">
    <location>
        <begin position="45"/>
        <end position="67"/>
    </location>
</feature>
<name>A0ABV2LEV1_9BACL</name>
<feature type="transmembrane region" description="Helical" evidence="8">
    <location>
        <begin position="336"/>
        <end position="359"/>
    </location>
</feature>
<feature type="transmembrane region" description="Helical" evidence="8">
    <location>
        <begin position="192"/>
        <end position="213"/>
    </location>
</feature>
<keyword evidence="5 8" id="KW-0812">Transmembrane</keyword>
<comment type="subcellular location">
    <subcellularLocation>
        <location evidence="1">Membrane</location>
        <topology evidence="1">Multi-pass membrane protein</topology>
    </subcellularLocation>
</comment>
<feature type="transmembrane region" description="Helical" evidence="8">
    <location>
        <begin position="312"/>
        <end position="330"/>
    </location>
</feature>
<evidence type="ECO:0000256" key="3">
    <source>
        <dbReference type="ARBA" id="ARBA00022448"/>
    </source>
</evidence>
<keyword evidence="4" id="KW-0309">Germination</keyword>
<reference evidence="9 10" key="1">
    <citation type="submission" date="2024-06" db="EMBL/GenBank/DDBJ databases">
        <title>Genomic Encyclopedia of Type Strains, Phase IV (KMG-IV): sequencing the most valuable type-strain genomes for metagenomic binning, comparative biology and taxonomic classification.</title>
        <authorList>
            <person name="Goeker M."/>
        </authorList>
    </citation>
    <scope>NUCLEOTIDE SEQUENCE [LARGE SCALE GENOMIC DNA]</scope>
    <source>
        <strain evidence="9 10">DSM 100124</strain>
    </source>
</reference>
<keyword evidence="6 8" id="KW-1133">Transmembrane helix</keyword>
<evidence type="ECO:0000256" key="1">
    <source>
        <dbReference type="ARBA" id="ARBA00004141"/>
    </source>
</evidence>
<feature type="transmembrane region" description="Helical" evidence="8">
    <location>
        <begin position="276"/>
        <end position="300"/>
    </location>
</feature>
<dbReference type="InterPro" id="IPR004761">
    <property type="entry name" value="Spore_GerAB"/>
</dbReference>
<sequence>MSKVKYTDRSISAKELMYAVASMVIGVGIFNLPRYITTVTNGIDGVISILLMGGIVLFFVWIMGQFIRMYPGKGIYEILLAIIPKPLAFLLIIIYGAFFALLAAYEIRAIAEITKKYLLPNTSSDSLSLLFLLVNVYALFGSRTALIRINSMFLPVVLIVSLLLVVLNIRIMHLDNFYPLLTTDLQGYGSGMISIFFSFTGISIILSYSYLVNEPEKASSAAVKGVFISIIIYTMVFVSCVAVFSNLGTDFLENPTIELGKEIELPGGFFERFESVYFTIWIMTIFNTTSMSIDSSLIVLESLFKKAKKETLIVILSPIIFFVSMVPIGMEGMEAMGTFIGRLSLTLMAVVPVPLYIIAKIRGVKK</sequence>
<keyword evidence="10" id="KW-1185">Reference proteome</keyword>
<proteinExistence type="inferred from homology"/>
<feature type="transmembrane region" description="Helical" evidence="8">
    <location>
        <begin position="16"/>
        <end position="33"/>
    </location>
</feature>
<dbReference type="RefSeq" id="WP_198768303.1">
    <property type="nucleotide sequence ID" value="NZ_JAEACF010000001.1"/>
</dbReference>
<evidence type="ECO:0000256" key="4">
    <source>
        <dbReference type="ARBA" id="ARBA00022544"/>
    </source>
</evidence>
<comment type="similarity">
    <text evidence="2">Belongs to the amino acid-polyamine-organocation (APC) superfamily. Spore germination protein (SGP) (TC 2.A.3.9) family.</text>
</comment>
<organism evidence="9 10">
    <name type="scientific">Fictibacillus halophilus</name>
    <dbReference type="NCBI Taxonomy" id="1610490"/>
    <lineage>
        <taxon>Bacteria</taxon>
        <taxon>Bacillati</taxon>
        <taxon>Bacillota</taxon>
        <taxon>Bacilli</taxon>
        <taxon>Bacillales</taxon>
        <taxon>Fictibacillaceae</taxon>
        <taxon>Fictibacillus</taxon>
    </lineage>
</organism>
<protein>
    <submittedName>
        <fullName evidence="9">Spore germination protein</fullName>
    </submittedName>
</protein>
<evidence type="ECO:0000313" key="9">
    <source>
        <dbReference type="EMBL" id="MET3727123.1"/>
    </source>
</evidence>
<keyword evidence="7 8" id="KW-0472">Membrane</keyword>
<evidence type="ECO:0000256" key="7">
    <source>
        <dbReference type="ARBA" id="ARBA00023136"/>
    </source>
</evidence>
<evidence type="ECO:0000256" key="2">
    <source>
        <dbReference type="ARBA" id="ARBA00007998"/>
    </source>
</evidence>
<dbReference type="Gene3D" id="1.20.1740.10">
    <property type="entry name" value="Amino acid/polyamine transporter I"/>
    <property type="match status" value="1"/>
</dbReference>
<feature type="transmembrane region" description="Helical" evidence="8">
    <location>
        <begin position="87"/>
        <end position="107"/>
    </location>
</feature>
<dbReference type="EMBL" id="JBEPMP010000001">
    <property type="protein sequence ID" value="MET3727123.1"/>
    <property type="molecule type" value="Genomic_DNA"/>
</dbReference>
<evidence type="ECO:0000256" key="5">
    <source>
        <dbReference type="ARBA" id="ARBA00022692"/>
    </source>
</evidence>
<feature type="transmembrane region" description="Helical" evidence="8">
    <location>
        <begin position="153"/>
        <end position="172"/>
    </location>
</feature>
<evidence type="ECO:0000256" key="8">
    <source>
        <dbReference type="SAM" id="Phobius"/>
    </source>
</evidence>
<evidence type="ECO:0000256" key="6">
    <source>
        <dbReference type="ARBA" id="ARBA00022989"/>
    </source>
</evidence>
<dbReference type="PANTHER" id="PTHR34975">
    <property type="entry name" value="SPORE GERMINATION PROTEIN A2"/>
    <property type="match status" value="1"/>
</dbReference>